<gene>
    <name evidence="3" type="ORF">HYH03_009231</name>
</gene>
<proteinExistence type="predicted"/>
<protein>
    <submittedName>
        <fullName evidence="3">Uncharacterized protein</fullName>
    </submittedName>
</protein>
<keyword evidence="2" id="KW-1133">Transmembrane helix</keyword>
<dbReference type="OrthoDB" id="523044at2759"/>
<dbReference type="AlphaFoldDB" id="A0A835XZG5"/>
<keyword evidence="2" id="KW-0812">Transmembrane</keyword>
<evidence type="ECO:0000256" key="1">
    <source>
        <dbReference type="SAM" id="MobiDB-lite"/>
    </source>
</evidence>
<dbReference type="Proteomes" id="UP000612055">
    <property type="component" value="Unassembled WGS sequence"/>
</dbReference>
<feature type="region of interest" description="Disordered" evidence="1">
    <location>
        <begin position="29"/>
        <end position="73"/>
    </location>
</feature>
<feature type="compositionally biased region" description="Low complexity" evidence="1">
    <location>
        <begin position="39"/>
        <end position="71"/>
    </location>
</feature>
<reference evidence="3" key="1">
    <citation type="journal article" date="2020" name="bioRxiv">
        <title>Comparative genomics of Chlamydomonas.</title>
        <authorList>
            <person name="Craig R.J."/>
            <person name="Hasan A.R."/>
            <person name="Ness R.W."/>
            <person name="Keightley P.D."/>
        </authorList>
    </citation>
    <scope>NUCLEOTIDE SEQUENCE</scope>
    <source>
        <strain evidence="3">CCAP 11/70</strain>
    </source>
</reference>
<keyword evidence="4" id="KW-1185">Reference proteome</keyword>
<evidence type="ECO:0000313" key="4">
    <source>
        <dbReference type="Proteomes" id="UP000612055"/>
    </source>
</evidence>
<sequence length="161" mass="17696">MATPRASLDLSHPQLRGKCGTALRSRCPLLPARTRRPSAARAAPRSEAVQSSGAGTVSSKSPSSTAASSKPTPCPFDTDYWHYSRSWPWWQRRQFVVPAGIGFIVAANLLEEPGLKTTLMAAIPVALLWYVALVLLPQNFKTYCNEWVEAHPESRPPQGRK</sequence>
<feature type="transmembrane region" description="Helical" evidence="2">
    <location>
        <begin position="117"/>
        <end position="136"/>
    </location>
</feature>
<comment type="caution">
    <text evidence="3">The sequence shown here is derived from an EMBL/GenBank/DDBJ whole genome shotgun (WGS) entry which is preliminary data.</text>
</comment>
<keyword evidence="2" id="KW-0472">Membrane</keyword>
<organism evidence="3 4">
    <name type="scientific">Edaphochlamys debaryana</name>
    <dbReference type="NCBI Taxonomy" id="47281"/>
    <lineage>
        <taxon>Eukaryota</taxon>
        <taxon>Viridiplantae</taxon>
        <taxon>Chlorophyta</taxon>
        <taxon>core chlorophytes</taxon>
        <taxon>Chlorophyceae</taxon>
        <taxon>CS clade</taxon>
        <taxon>Chlamydomonadales</taxon>
        <taxon>Chlamydomonadales incertae sedis</taxon>
        <taxon>Edaphochlamys</taxon>
    </lineage>
</organism>
<name>A0A835XZG5_9CHLO</name>
<dbReference type="EMBL" id="JAEHOE010000044">
    <property type="protein sequence ID" value="KAG2492569.1"/>
    <property type="molecule type" value="Genomic_DNA"/>
</dbReference>
<evidence type="ECO:0000256" key="2">
    <source>
        <dbReference type="SAM" id="Phobius"/>
    </source>
</evidence>
<accession>A0A835XZG5</accession>
<evidence type="ECO:0000313" key="3">
    <source>
        <dbReference type="EMBL" id="KAG2492569.1"/>
    </source>
</evidence>